<keyword evidence="4" id="KW-0819">tRNA processing</keyword>
<evidence type="ECO:0000313" key="8">
    <source>
        <dbReference type="Proteomes" id="UP000000753"/>
    </source>
</evidence>
<dbReference type="EMBL" id="CP000472">
    <property type="protein sequence ID" value="ACJ31410.1"/>
    <property type="molecule type" value="Genomic_DNA"/>
</dbReference>
<proteinExistence type="inferred from homology"/>
<dbReference type="SMART" id="SM01144">
    <property type="entry name" value="DTW"/>
    <property type="match status" value="1"/>
</dbReference>
<evidence type="ECO:0000256" key="1">
    <source>
        <dbReference type="ARBA" id="ARBA00012386"/>
    </source>
</evidence>
<protein>
    <recommendedName>
        <fullName evidence="1">tRNA-uridine aminocarboxypropyltransferase</fullName>
        <ecNumber evidence="1">2.5.1.25</ecNumber>
    </recommendedName>
</protein>
<keyword evidence="8" id="KW-1185">Reference proteome</keyword>
<dbReference type="OrthoDB" id="268835at2"/>
<sequence>MSRPDCPTCHYPLKACLCACIRRMQVKTELIVLQDPSEVGHAKNSVRLMELVIPETQVFVGETAEDFSALRLYLAESKKQVYLVYPSESSELANSSSLDEEVILLLLDGTWRKAYKLLKLNPWLADFPALHLDLESASNYTIRKASRSDSLSTLEASAMMLKVITPQQDVTPLTDALAALVEQRLASMPVDVRARYRENK</sequence>
<accession>B8CUT4</accession>
<dbReference type="AlphaFoldDB" id="B8CUT4"/>
<dbReference type="InterPro" id="IPR039262">
    <property type="entry name" value="DTWD2/TAPT"/>
</dbReference>
<evidence type="ECO:0000313" key="7">
    <source>
        <dbReference type="EMBL" id="ACJ31410.1"/>
    </source>
</evidence>
<dbReference type="eggNOG" id="COG3148">
    <property type="taxonomic scope" value="Bacteria"/>
</dbReference>
<dbReference type="Pfam" id="PF03942">
    <property type="entry name" value="DTW"/>
    <property type="match status" value="1"/>
</dbReference>
<dbReference type="KEGG" id="swp:swp_4781"/>
<reference evidence="7 8" key="1">
    <citation type="journal article" date="2008" name="PLoS ONE">
        <title>Environmental adaptation: genomic analysis of the piezotolerant and psychrotolerant deep-sea iron reducing bacterium Shewanella piezotolerans WP3.</title>
        <authorList>
            <person name="Wang F."/>
            <person name="Wang J."/>
            <person name="Jian H."/>
            <person name="Zhang B."/>
            <person name="Li S."/>
            <person name="Wang F."/>
            <person name="Zeng X."/>
            <person name="Gao L."/>
            <person name="Bartlett D.H."/>
            <person name="Yu J."/>
            <person name="Hu S."/>
            <person name="Xiao X."/>
        </authorList>
    </citation>
    <scope>NUCLEOTIDE SEQUENCE [LARGE SCALE GENOMIC DNA]</scope>
    <source>
        <strain evidence="8">WP3 / JCM 13877</strain>
    </source>
</reference>
<name>B8CUT4_SHEPW</name>
<dbReference type="Proteomes" id="UP000000753">
    <property type="component" value="Chromosome"/>
</dbReference>
<evidence type="ECO:0000256" key="3">
    <source>
        <dbReference type="ARBA" id="ARBA00022691"/>
    </source>
</evidence>
<dbReference type="PANTHER" id="PTHR21392:SF0">
    <property type="entry name" value="TRNA-URIDINE AMINOCARBOXYPROPYLTRANSFERASE 2"/>
    <property type="match status" value="1"/>
</dbReference>
<feature type="domain" description="DTW" evidence="6">
    <location>
        <begin position="2"/>
        <end position="189"/>
    </location>
</feature>
<keyword evidence="2" id="KW-0808">Transferase</keyword>
<dbReference type="GO" id="GO:0008033">
    <property type="term" value="P:tRNA processing"/>
    <property type="evidence" value="ECO:0007669"/>
    <property type="project" value="UniProtKB-KW"/>
</dbReference>
<comment type="similarity">
    <text evidence="5">Belongs to the TDD superfamily. DTWD2 family.</text>
</comment>
<dbReference type="EC" id="2.5.1.25" evidence="1"/>
<dbReference type="HOGENOM" id="CLU_066458_2_1_6"/>
<evidence type="ECO:0000259" key="6">
    <source>
        <dbReference type="SMART" id="SM01144"/>
    </source>
</evidence>
<evidence type="ECO:0000256" key="5">
    <source>
        <dbReference type="ARBA" id="ARBA00034489"/>
    </source>
</evidence>
<dbReference type="PANTHER" id="PTHR21392">
    <property type="entry name" value="TRNA-URIDINE AMINOCARBOXYPROPYLTRANSFERASE 2"/>
    <property type="match status" value="1"/>
</dbReference>
<organism evidence="7 8">
    <name type="scientific">Shewanella piezotolerans (strain WP3 / JCM 13877)</name>
    <dbReference type="NCBI Taxonomy" id="225849"/>
    <lineage>
        <taxon>Bacteria</taxon>
        <taxon>Pseudomonadati</taxon>
        <taxon>Pseudomonadota</taxon>
        <taxon>Gammaproteobacteria</taxon>
        <taxon>Alteromonadales</taxon>
        <taxon>Shewanellaceae</taxon>
        <taxon>Shewanella</taxon>
    </lineage>
</organism>
<dbReference type="InterPro" id="IPR005636">
    <property type="entry name" value="DTW"/>
</dbReference>
<dbReference type="STRING" id="225849.swp_4781"/>
<keyword evidence="3" id="KW-0949">S-adenosyl-L-methionine</keyword>
<evidence type="ECO:0000256" key="4">
    <source>
        <dbReference type="ARBA" id="ARBA00022694"/>
    </source>
</evidence>
<dbReference type="GO" id="GO:0016432">
    <property type="term" value="F:tRNA-uridine aminocarboxypropyltransferase activity"/>
    <property type="evidence" value="ECO:0007669"/>
    <property type="project" value="UniProtKB-EC"/>
</dbReference>
<gene>
    <name evidence="7" type="ordered locus">swp_4781</name>
</gene>
<evidence type="ECO:0000256" key="2">
    <source>
        <dbReference type="ARBA" id="ARBA00022679"/>
    </source>
</evidence>
<dbReference type="RefSeq" id="WP_020914740.1">
    <property type="nucleotide sequence ID" value="NC_011566.1"/>
</dbReference>